<name>A0A8S8XFJ6_9PROT</name>
<evidence type="ECO:0000313" key="2">
    <source>
        <dbReference type="Proteomes" id="UP000681075"/>
    </source>
</evidence>
<evidence type="ECO:0008006" key="3">
    <source>
        <dbReference type="Google" id="ProtNLM"/>
    </source>
</evidence>
<organism evidence="1 2">
    <name type="scientific">Roseiterribacter gracilis</name>
    <dbReference type="NCBI Taxonomy" id="2812848"/>
    <lineage>
        <taxon>Bacteria</taxon>
        <taxon>Pseudomonadati</taxon>
        <taxon>Pseudomonadota</taxon>
        <taxon>Alphaproteobacteria</taxon>
        <taxon>Rhodospirillales</taxon>
        <taxon>Roseiterribacteraceae</taxon>
        <taxon>Roseiterribacter</taxon>
    </lineage>
</organism>
<dbReference type="RefSeq" id="WP_420243842.1">
    <property type="nucleotide sequence ID" value="NZ_BOPV01000001.1"/>
</dbReference>
<protein>
    <recommendedName>
        <fullName evidence="3">DUF4238 domain-containing protein</fullName>
    </recommendedName>
</protein>
<gene>
    <name evidence="1" type="ORF">TMPK1_29160</name>
</gene>
<dbReference type="Proteomes" id="UP000681075">
    <property type="component" value="Unassembled WGS sequence"/>
</dbReference>
<comment type="caution">
    <text evidence="1">The sequence shown here is derived from an EMBL/GenBank/DDBJ whole genome shotgun (WGS) entry which is preliminary data.</text>
</comment>
<dbReference type="AlphaFoldDB" id="A0A8S8XFJ6"/>
<dbReference type="EMBL" id="BOPV01000001">
    <property type="protein sequence ID" value="GIL40679.1"/>
    <property type="molecule type" value="Genomic_DNA"/>
</dbReference>
<proteinExistence type="predicted"/>
<evidence type="ECO:0000313" key="1">
    <source>
        <dbReference type="EMBL" id="GIL40679.1"/>
    </source>
</evidence>
<dbReference type="Pfam" id="PF14022">
    <property type="entry name" value="DUF4238"/>
    <property type="match status" value="1"/>
</dbReference>
<sequence>MAKGPPPKRHHWWPKSHQRIWTATDGSIACVRREADGSFNEFRTKPNNIAVVGRLNSALAEAGVRTERLEEFFDHHVEADAAPILARLGDPAVGPPLWSQRFNLAPAARRKLALDGFRAPGVPELLPMSAAEKTIVAAFVASMLVRVPTYKEVLRSPALFGSLVDAAGGELLVDGEKLKVELDRLQERVILHHLREYARSMRNMTWFVAESDCDAEFLFSDAPVITAEYGAHEDIDLSFPISPTRTLLMTRKFVSPFTDALRVMRCARKVVNFYNKLVVMNAESSVFSRGRPPVAFIRRYLGQRVLRVSTGINVAPADAPLDAIGPAPLFSGMQVRQVERGAPRS</sequence>
<reference evidence="1" key="1">
    <citation type="submission" date="2021-02" db="EMBL/GenBank/DDBJ databases">
        <title>Genome sequence of Rhodospirillales sp. strain TMPK1 isolated from soil.</title>
        <authorList>
            <person name="Nakai R."/>
            <person name="Kusada H."/>
            <person name="Tamaki H."/>
        </authorList>
    </citation>
    <scope>NUCLEOTIDE SEQUENCE</scope>
    <source>
        <strain evidence="1">TMPK1</strain>
    </source>
</reference>
<keyword evidence="2" id="KW-1185">Reference proteome</keyword>
<dbReference type="InterPro" id="IPR025332">
    <property type="entry name" value="DUF4238"/>
</dbReference>
<accession>A0A8S8XFJ6</accession>